<dbReference type="InParanoid" id="G0PIU1"/>
<proteinExistence type="predicted"/>
<gene>
    <name evidence="1" type="ORF">CAEBREN_19853</name>
</gene>
<dbReference type="HOGENOM" id="CLU_2401605_0_0_1"/>
<protein>
    <submittedName>
        <fullName evidence="1">Uncharacterized protein</fullName>
    </submittedName>
</protein>
<name>G0PIU1_CAEBE</name>
<reference evidence="2" key="1">
    <citation type="submission" date="2011-07" db="EMBL/GenBank/DDBJ databases">
        <authorList>
            <consortium name="Caenorhabditis brenneri Sequencing and Analysis Consortium"/>
            <person name="Wilson R.K."/>
        </authorList>
    </citation>
    <scope>NUCLEOTIDE SEQUENCE [LARGE SCALE GENOMIC DNA]</scope>
    <source>
        <strain evidence="2">PB2801</strain>
    </source>
</reference>
<organism evidence="2">
    <name type="scientific">Caenorhabditis brenneri</name>
    <name type="common">Nematode worm</name>
    <dbReference type="NCBI Taxonomy" id="135651"/>
    <lineage>
        <taxon>Eukaryota</taxon>
        <taxon>Metazoa</taxon>
        <taxon>Ecdysozoa</taxon>
        <taxon>Nematoda</taxon>
        <taxon>Chromadorea</taxon>
        <taxon>Rhabditida</taxon>
        <taxon>Rhabditina</taxon>
        <taxon>Rhabditomorpha</taxon>
        <taxon>Rhabditoidea</taxon>
        <taxon>Rhabditidae</taxon>
        <taxon>Peloderinae</taxon>
        <taxon>Caenorhabditis</taxon>
    </lineage>
</organism>
<evidence type="ECO:0000313" key="2">
    <source>
        <dbReference type="Proteomes" id="UP000008068"/>
    </source>
</evidence>
<evidence type="ECO:0000313" key="1">
    <source>
        <dbReference type="EMBL" id="EGT58342.1"/>
    </source>
</evidence>
<keyword evidence="2" id="KW-1185">Reference proteome</keyword>
<dbReference type="AlphaFoldDB" id="G0PIU1"/>
<accession>G0PIU1</accession>
<dbReference type="EMBL" id="GL380605">
    <property type="protein sequence ID" value="EGT58342.1"/>
    <property type="molecule type" value="Genomic_DNA"/>
</dbReference>
<sequence>MGRPRCIKKLWVSVGDFLQGRRDADKNVGQQKWHGHLSEAFIRNEKHQFTNDCYLIKQEGTGIEAALCINGGTELIVTAHYKTNSCNFYWTEN</sequence>
<dbReference type="Proteomes" id="UP000008068">
    <property type="component" value="Unassembled WGS sequence"/>
</dbReference>